<feature type="domain" description="MMS22-like C-terminal" evidence="1">
    <location>
        <begin position="141"/>
        <end position="258"/>
    </location>
</feature>
<protein>
    <recommendedName>
        <fullName evidence="1">MMS22-like C-terminal domain-containing protein</fullName>
    </recommendedName>
</protein>
<dbReference type="EMBL" id="KV922673">
    <property type="protein sequence ID" value="PIN99539.1"/>
    <property type="molecule type" value="Genomic_DNA"/>
</dbReference>
<sequence>MMQLFGWDDMVTPQLVSRYLSHLIANRTLTEALKGIGNAAYQALSIRTWSRCVLQMYVDQPVSGTIRTDTEQALILSEQLTELTRLIFKLPEIENLFVKAQIEPASYKQDPKSALLQFFQIVGIVYSGLETLSEKSAMGLSIISRQSQVQASYVKQQLKTIIEQYFGRFLPSAPQAPTAGSHPILLALCDSVQSPHTAILRKTVMQVINENHLQFKGQAPPPRLASVLSFIVDVFQRSKTIEVADAEFLLPAILKCMI</sequence>
<dbReference type="GO" id="GO:0043596">
    <property type="term" value="C:nuclear replication fork"/>
    <property type="evidence" value="ECO:0007669"/>
    <property type="project" value="TreeGrafter"/>
</dbReference>
<dbReference type="Proteomes" id="UP000228934">
    <property type="component" value="Unassembled WGS sequence"/>
</dbReference>
<evidence type="ECO:0000313" key="3">
    <source>
        <dbReference type="Proteomes" id="UP000228934"/>
    </source>
</evidence>
<dbReference type="Pfam" id="PF14911">
    <property type="entry name" value="MMS22L_C"/>
    <property type="match status" value="2"/>
</dbReference>
<evidence type="ECO:0000259" key="1">
    <source>
        <dbReference type="Pfam" id="PF14911"/>
    </source>
</evidence>
<dbReference type="InterPro" id="IPR029424">
    <property type="entry name" value="MMS22L_C"/>
</dbReference>
<organism evidence="2 3">
    <name type="scientific">Aquarana catesbeiana</name>
    <name type="common">American bullfrog</name>
    <name type="synonym">Rana catesbeiana</name>
    <dbReference type="NCBI Taxonomy" id="8400"/>
    <lineage>
        <taxon>Eukaryota</taxon>
        <taxon>Metazoa</taxon>
        <taxon>Chordata</taxon>
        <taxon>Craniata</taxon>
        <taxon>Vertebrata</taxon>
        <taxon>Euteleostomi</taxon>
        <taxon>Amphibia</taxon>
        <taxon>Batrachia</taxon>
        <taxon>Anura</taxon>
        <taxon>Neobatrachia</taxon>
        <taxon>Ranoidea</taxon>
        <taxon>Ranidae</taxon>
        <taxon>Aquarana</taxon>
    </lineage>
</organism>
<reference evidence="3" key="1">
    <citation type="journal article" date="2017" name="Nat. Commun.">
        <title>The North American bullfrog draft genome provides insight into hormonal regulation of long noncoding RNA.</title>
        <authorList>
            <person name="Hammond S.A."/>
            <person name="Warren R.L."/>
            <person name="Vandervalk B.P."/>
            <person name="Kucuk E."/>
            <person name="Khan H."/>
            <person name="Gibb E.A."/>
            <person name="Pandoh P."/>
            <person name="Kirk H."/>
            <person name="Zhao Y."/>
            <person name="Jones M."/>
            <person name="Mungall A.J."/>
            <person name="Coope R."/>
            <person name="Pleasance S."/>
            <person name="Moore R.A."/>
            <person name="Holt R.A."/>
            <person name="Round J.M."/>
            <person name="Ohora S."/>
            <person name="Walle B.V."/>
            <person name="Veldhoen N."/>
            <person name="Helbing C.C."/>
            <person name="Birol I."/>
        </authorList>
    </citation>
    <scope>NUCLEOTIDE SEQUENCE [LARGE SCALE GENOMIC DNA]</scope>
</reference>
<dbReference type="InterPro" id="IPR042320">
    <property type="entry name" value="MMS22-like"/>
</dbReference>
<dbReference type="PANTHER" id="PTHR28547">
    <property type="entry name" value="PROTEIN MMS22-LIKE"/>
    <property type="match status" value="1"/>
</dbReference>
<dbReference type="OrthoDB" id="9902305at2759"/>
<dbReference type="PANTHER" id="PTHR28547:SF1">
    <property type="entry name" value="PROTEIN MMS22-LIKE"/>
    <property type="match status" value="1"/>
</dbReference>
<dbReference type="GO" id="GO:0031297">
    <property type="term" value="P:replication fork processing"/>
    <property type="evidence" value="ECO:0007669"/>
    <property type="project" value="InterPro"/>
</dbReference>
<feature type="non-terminal residue" evidence="2">
    <location>
        <position position="258"/>
    </location>
</feature>
<proteinExistence type="predicted"/>
<evidence type="ECO:0000313" key="2">
    <source>
        <dbReference type="EMBL" id="PIN99539.1"/>
    </source>
</evidence>
<feature type="domain" description="MMS22-like C-terminal" evidence="1">
    <location>
        <begin position="78"/>
        <end position="138"/>
    </location>
</feature>
<name>A0A2G9P8C0_AQUCT</name>
<dbReference type="GO" id="GO:0000724">
    <property type="term" value="P:double-strand break repair via homologous recombination"/>
    <property type="evidence" value="ECO:0007669"/>
    <property type="project" value="InterPro"/>
</dbReference>
<keyword evidence="3" id="KW-1185">Reference proteome</keyword>
<dbReference type="AlphaFoldDB" id="A0A2G9P8C0"/>
<gene>
    <name evidence="2" type="ORF">AB205_0182080</name>
</gene>
<accession>A0A2G9P8C0</accession>